<dbReference type="EMBL" id="MU006216">
    <property type="protein sequence ID" value="KAF2833560.1"/>
    <property type="molecule type" value="Genomic_DNA"/>
</dbReference>
<organism evidence="1 2">
    <name type="scientific">Ophiobolus disseminans</name>
    <dbReference type="NCBI Taxonomy" id="1469910"/>
    <lineage>
        <taxon>Eukaryota</taxon>
        <taxon>Fungi</taxon>
        <taxon>Dikarya</taxon>
        <taxon>Ascomycota</taxon>
        <taxon>Pezizomycotina</taxon>
        <taxon>Dothideomycetes</taxon>
        <taxon>Pleosporomycetidae</taxon>
        <taxon>Pleosporales</taxon>
        <taxon>Pleosporineae</taxon>
        <taxon>Phaeosphaeriaceae</taxon>
        <taxon>Ophiobolus</taxon>
    </lineage>
</organism>
<sequence length="138" mass="15416">MSSNTSPTSIKLLIVGLNVQSAIPQYFRDLYGTPSEIKSKIELDNERIKSAGYDVTLKYLTPAETEAGLEWLEATLKNEKFQGVLLGSGLRLVPDQTMLFEKTMDIVRRGAPDSVFMFNDGPGGNYDAILRNEERLRV</sequence>
<evidence type="ECO:0000313" key="2">
    <source>
        <dbReference type="Proteomes" id="UP000799424"/>
    </source>
</evidence>
<evidence type="ECO:0000313" key="1">
    <source>
        <dbReference type="EMBL" id="KAF2833560.1"/>
    </source>
</evidence>
<proteinExistence type="predicted"/>
<dbReference type="Proteomes" id="UP000799424">
    <property type="component" value="Unassembled WGS sequence"/>
</dbReference>
<reference evidence="1" key="1">
    <citation type="journal article" date="2020" name="Stud. Mycol.">
        <title>101 Dothideomycetes genomes: a test case for predicting lifestyles and emergence of pathogens.</title>
        <authorList>
            <person name="Haridas S."/>
            <person name="Albert R."/>
            <person name="Binder M."/>
            <person name="Bloem J."/>
            <person name="Labutti K."/>
            <person name="Salamov A."/>
            <person name="Andreopoulos B."/>
            <person name="Baker S."/>
            <person name="Barry K."/>
            <person name="Bills G."/>
            <person name="Bluhm B."/>
            <person name="Cannon C."/>
            <person name="Castanera R."/>
            <person name="Culley D."/>
            <person name="Daum C."/>
            <person name="Ezra D."/>
            <person name="Gonzalez J."/>
            <person name="Henrissat B."/>
            <person name="Kuo A."/>
            <person name="Liang C."/>
            <person name="Lipzen A."/>
            <person name="Lutzoni F."/>
            <person name="Magnuson J."/>
            <person name="Mondo S."/>
            <person name="Nolan M."/>
            <person name="Ohm R."/>
            <person name="Pangilinan J."/>
            <person name="Park H.-J."/>
            <person name="Ramirez L."/>
            <person name="Alfaro M."/>
            <person name="Sun H."/>
            <person name="Tritt A."/>
            <person name="Yoshinaga Y."/>
            <person name="Zwiers L.-H."/>
            <person name="Turgeon B."/>
            <person name="Goodwin S."/>
            <person name="Spatafora J."/>
            <person name="Crous P."/>
            <person name="Grigoriev I."/>
        </authorList>
    </citation>
    <scope>NUCLEOTIDE SEQUENCE</scope>
    <source>
        <strain evidence="1">CBS 113818</strain>
    </source>
</reference>
<gene>
    <name evidence="1" type="ORF">CC86DRAFT_451213</name>
</gene>
<dbReference type="AlphaFoldDB" id="A0A6A7AJZ2"/>
<protein>
    <submittedName>
        <fullName evidence="1">Uncharacterized protein</fullName>
    </submittedName>
</protein>
<accession>A0A6A7AJZ2</accession>
<dbReference type="OrthoDB" id="9986861at2759"/>
<keyword evidence="2" id="KW-1185">Reference proteome</keyword>
<name>A0A6A7AJZ2_9PLEO</name>